<evidence type="ECO:0000256" key="1">
    <source>
        <dbReference type="ARBA" id="ARBA00022723"/>
    </source>
</evidence>
<dbReference type="InterPro" id="IPR021858">
    <property type="entry name" value="Fun_TF"/>
</dbReference>
<evidence type="ECO:0000313" key="8">
    <source>
        <dbReference type="EMBL" id="CZR56576.1"/>
    </source>
</evidence>
<evidence type="ECO:0000256" key="3">
    <source>
        <dbReference type="ARBA" id="ARBA00023015"/>
    </source>
</evidence>
<evidence type="ECO:0000256" key="4">
    <source>
        <dbReference type="ARBA" id="ARBA00023125"/>
    </source>
</evidence>
<dbReference type="InterPro" id="IPR052360">
    <property type="entry name" value="Transcr_Regulatory_Proteins"/>
</dbReference>
<accession>A0A1L7WUW3</accession>
<feature type="domain" description="Zn(2)-C6 fungal-type" evidence="7">
    <location>
        <begin position="5"/>
        <end position="34"/>
    </location>
</feature>
<keyword evidence="4" id="KW-0238">DNA-binding</keyword>
<dbReference type="GO" id="GO:0008270">
    <property type="term" value="F:zinc ion binding"/>
    <property type="evidence" value="ECO:0007669"/>
    <property type="project" value="InterPro"/>
</dbReference>
<keyword evidence="1" id="KW-0479">Metal-binding</keyword>
<dbReference type="PANTHER" id="PTHR36206">
    <property type="entry name" value="ASPERCRYPTIN BIOSYNTHESIS CLUSTER-SPECIFIC TRANSCRIPTION REGULATOR ATNN-RELATED"/>
    <property type="match status" value="1"/>
</dbReference>
<proteinExistence type="predicted"/>
<sequence>MTLHRTRRVKCDEGKPECQRCIKFGITCDGYAIPPAAPPKRTGTQLILPKKESQSTPASSTIAHIARLFGGAGSLDEVDGQCFRLYLEETATQIHSVFPSALWERLIPQISEAEPFVRHAIIAIGALAKQSKSEARRKRLGDASQASDYQHALKQYDRSLRGMRDAIADGQHDLRKALVACLLVFCFENMLGNQLSAAKHAESGLMLLYQWTTGNNVLGEAWETQKVWEDHLFEDLLEAFNALDLQILLFIDNRSPTIHSRMKESQNRIISTMPQIFYTLTQARQYWNLIMTRNYHFNKSMQGIDMSKIQEQRDDTPWEDSANLQTGELLLSDSKDRPSTLKEEHIRYRIDIDKWTLASTRLFAQLAAGSDEREKVGAAILQVQAKVNHIMLSGAFFTTETAYDTFFREFKAIVTLSETILPYILSTYEGAAPRFHFDIGIVAALYLVGSRCRDYEVRSRAIELLFEANIREGVWDALSVAHMGRWIRDIEMEGLDAGDQISEEKRAFLSAVNVDLAHKRAIVGATQRTKDGPKQRKALLTW</sequence>
<dbReference type="Pfam" id="PF00172">
    <property type="entry name" value="Zn_clus"/>
    <property type="match status" value="1"/>
</dbReference>
<organism evidence="8 9">
    <name type="scientific">Phialocephala subalpina</name>
    <dbReference type="NCBI Taxonomy" id="576137"/>
    <lineage>
        <taxon>Eukaryota</taxon>
        <taxon>Fungi</taxon>
        <taxon>Dikarya</taxon>
        <taxon>Ascomycota</taxon>
        <taxon>Pezizomycotina</taxon>
        <taxon>Leotiomycetes</taxon>
        <taxon>Helotiales</taxon>
        <taxon>Mollisiaceae</taxon>
        <taxon>Phialocephala</taxon>
        <taxon>Phialocephala fortinii species complex</taxon>
    </lineage>
</organism>
<keyword evidence="3" id="KW-0805">Transcription regulation</keyword>
<gene>
    <name evidence="8" type="ORF">PAC_06465</name>
</gene>
<evidence type="ECO:0000256" key="2">
    <source>
        <dbReference type="ARBA" id="ARBA00022833"/>
    </source>
</evidence>
<dbReference type="InterPro" id="IPR001138">
    <property type="entry name" value="Zn2Cys6_DnaBD"/>
</dbReference>
<dbReference type="GO" id="GO:0000981">
    <property type="term" value="F:DNA-binding transcription factor activity, RNA polymerase II-specific"/>
    <property type="evidence" value="ECO:0007669"/>
    <property type="project" value="InterPro"/>
</dbReference>
<dbReference type="Gene3D" id="4.10.240.10">
    <property type="entry name" value="Zn(2)-C6 fungal-type DNA-binding domain"/>
    <property type="match status" value="1"/>
</dbReference>
<keyword evidence="2" id="KW-0862">Zinc</keyword>
<evidence type="ECO:0000313" key="9">
    <source>
        <dbReference type="Proteomes" id="UP000184330"/>
    </source>
</evidence>
<dbReference type="OrthoDB" id="3172332at2759"/>
<keyword evidence="5" id="KW-0804">Transcription</keyword>
<dbReference type="GO" id="GO:0003677">
    <property type="term" value="F:DNA binding"/>
    <property type="evidence" value="ECO:0007669"/>
    <property type="project" value="UniProtKB-KW"/>
</dbReference>
<dbReference type="Pfam" id="PF11951">
    <property type="entry name" value="Fungal_trans_2"/>
    <property type="match status" value="1"/>
</dbReference>
<dbReference type="CDD" id="cd00067">
    <property type="entry name" value="GAL4"/>
    <property type="match status" value="1"/>
</dbReference>
<dbReference type="Proteomes" id="UP000184330">
    <property type="component" value="Unassembled WGS sequence"/>
</dbReference>
<keyword evidence="6" id="KW-0539">Nucleus</keyword>
<evidence type="ECO:0000259" key="7">
    <source>
        <dbReference type="Pfam" id="PF00172"/>
    </source>
</evidence>
<keyword evidence="9" id="KW-1185">Reference proteome</keyword>
<reference evidence="8 9" key="1">
    <citation type="submission" date="2016-03" db="EMBL/GenBank/DDBJ databases">
        <authorList>
            <person name="Ploux O."/>
        </authorList>
    </citation>
    <scope>NUCLEOTIDE SEQUENCE [LARGE SCALE GENOMIC DNA]</scope>
    <source>
        <strain evidence="8 9">UAMH 11012</strain>
    </source>
</reference>
<dbReference type="SUPFAM" id="SSF57701">
    <property type="entry name" value="Zn2/Cys6 DNA-binding domain"/>
    <property type="match status" value="1"/>
</dbReference>
<evidence type="ECO:0000256" key="6">
    <source>
        <dbReference type="ARBA" id="ARBA00023242"/>
    </source>
</evidence>
<evidence type="ECO:0000256" key="5">
    <source>
        <dbReference type="ARBA" id="ARBA00023163"/>
    </source>
</evidence>
<dbReference type="EMBL" id="FJOG01000008">
    <property type="protein sequence ID" value="CZR56576.1"/>
    <property type="molecule type" value="Genomic_DNA"/>
</dbReference>
<dbReference type="PANTHER" id="PTHR36206:SF4">
    <property type="entry name" value="HYPOTHETICAL CONSERVED PROTEIN (EUROFUNG)-RELATED"/>
    <property type="match status" value="1"/>
</dbReference>
<dbReference type="InterPro" id="IPR036864">
    <property type="entry name" value="Zn2-C6_fun-type_DNA-bd_sf"/>
</dbReference>
<name>A0A1L7WUW3_9HELO</name>
<dbReference type="AlphaFoldDB" id="A0A1L7WUW3"/>
<protein>
    <recommendedName>
        <fullName evidence="7">Zn(2)-C6 fungal-type domain-containing protein</fullName>
    </recommendedName>
</protein>